<protein>
    <submittedName>
        <fullName evidence="3">Uncharacterized protein</fullName>
    </submittedName>
</protein>
<evidence type="ECO:0000313" key="3">
    <source>
        <dbReference type="WBParaSite" id="Gr19_v10_g14994.t1"/>
    </source>
</evidence>
<keyword evidence="1" id="KW-1133">Transmembrane helix</keyword>
<feature type="transmembrane region" description="Helical" evidence="1">
    <location>
        <begin position="277"/>
        <end position="296"/>
    </location>
</feature>
<dbReference type="AlphaFoldDB" id="A0A914H9E1"/>
<keyword evidence="2" id="KW-1185">Reference proteome</keyword>
<keyword evidence="1" id="KW-0812">Transmembrane</keyword>
<keyword evidence="1" id="KW-0472">Membrane</keyword>
<sequence length="299" mass="33107">MQANIFSPIKTLITIDVQTSECLGQPLFHPNRIKMELIGTLCILFVILICLHQCSGLECKRGYRVITSEGAAEKGIRTEQCPSFEFQYCVATICTTVGERALSSIVWGCYLHNDEASCANYTTMSMIDKTKLKNIRCYCEFGEIGKDLANEQFLLPTDHIKCLSGVFNVKGYGSTVVKNCTKEAQYCYTASCESDNNSAAMLWGCRSQDESCTAIAAKEAAILKHSLRCQCVFGEEGVELSNENVTLPIPPVFIDIEATNMDSSSPDIRLIGEINRILLLLLGMVPFHAMFAYHIFGIV</sequence>
<dbReference type="WBParaSite" id="Gr19_v10_g14994.t1">
    <property type="protein sequence ID" value="Gr19_v10_g14994.t1"/>
    <property type="gene ID" value="Gr19_v10_g14994"/>
</dbReference>
<organism evidence="2 3">
    <name type="scientific">Globodera rostochiensis</name>
    <name type="common">Golden nematode worm</name>
    <name type="synonym">Heterodera rostochiensis</name>
    <dbReference type="NCBI Taxonomy" id="31243"/>
    <lineage>
        <taxon>Eukaryota</taxon>
        <taxon>Metazoa</taxon>
        <taxon>Ecdysozoa</taxon>
        <taxon>Nematoda</taxon>
        <taxon>Chromadorea</taxon>
        <taxon>Rhabditida</taxon>
        <taxon>Tylenchina</taxon>
        <taxon>Tylenchomorpha</taxon>
        <taxon>Tylenchoidea</taxon>
        <taxon>Heteroderidae</taxon>
        <taxon>Heteroderinae</taxon>
        <taxon>Globodera</taxon>
    </lineage>
</organism>
<feature type="transmembrane region" description="Helical" evidence="1">
    <location>
        <begin position="37"/>
        <end position="54"/>
    </location>
</feature>
<evidence type="ECO:0000313" key="2">
    <source>
        <dbReference type="Proteomes" id="UP000887572"/>
    </source>
</evidence>
<accession>A0A914H9E1</accession>
<proteinExistence type="predicted"/>
<evidence type="ECO:0000256" key="1">
    <source>
        <dbReference type="SAM" id="Phobius"/>
    </source>
</evidence>
<dbReference type="Proteomes" id="UP000887572">
    <property type="component" value="Unplaced"/>
</dbReference>
<reference evidence="3" key="1">
    <citation type="submission" date="2022-11" db="UniProtKB">
        <authorList>
            <consortium name="WormBaseParasite"/>
        </authorList>
    </citation>
    <scope>IDENTIFICATION</scope>
</reference>
<name>A0A914H9E1_GLORO</name>